<proteinExistence type="predicted"/>
<reference evidence="1" key="2">
    <citation type="submission" date="2021-03" db="UniProtKB">
        <authorList>
            <consortium name="EnsemblPlants"/>
        </authorList>
    </citation>
    <scope>IDENTIFICATION</scope>
</reference>
<dbReference type="EnsemblPlants" id="AUR62040912-RA">
    <property type="protein sequence ID" value="AUR62040912-RA:cds"/>
    <property type="gene ID" value="AUR62040912"/>
</dbReference>
<sequence length="236" mass="26523">MSRVSYASAVGNLMYAMVYTRPDLAQAVSVVSRFMVDPGYLDSDYAGDVDGRRSMTGYVFTLGGSVVSWKATLQPTVTLSTTKVDLSATCLAKDQVHHERTKHINVRYHFLRSETRIKVKKVGTADNPVDMFTKSVPRIWLQGESGIVINASGYLLFVKGFKPRWRFVKNSALNWDLGNSGARKLVLYNWDVAARHAHVLGRHGHASTKKLGRCSETRPCLRETWACLNEEYEHSH</sequence>
<organism evidence="1 2">
    <name type="scientific">Chenopodium quinoa</name>
    <name type="common">Quinoa</name>
    <dbReference type="NCBI Taxonomy" id="63459"/>
    <lineage>
        <taxon>Eukaryota</taxon>
        <taxon>Viridiplantae</taxon>
        <taxon>Streptophyta</taxon>
        <taxon>Embryophyta</taxon>
        <taxon>Tracheophyta</taxon>
        <taxon>Spermatophyta</taxon>
        <taxon>Magnoliopsida</taxon>
        <taxon>eudicotyledons</taxon>
        <taxon>Gunneridae</taxon>
        <taxon>Pentapetalae</taxon>
        <taxon>Caryophyllales</taxon>
        <taxon>Chenopodiaceae</taxon>
        <taxon>Chenopodioideae</taxon>
        <taxon>Atripliceae</taxon>
        <taxon>Chenopodium</taxon>
    </lineage>
</organism>
<dbReference type="CDD" id="cd09272">
    <property type="entry name" value="RNase_HI_RT_Ty1"/>
    <property type="match status" value="1"/>
</dbReference>
<dbReference type="AlphaFoldDB" id="A0A803N5N9"/>
<dbReference type="Proteomes" id="UP000596660">
    <property type="component" value="Unplaced"/>
</dbReference>
<dbReference type="PANTHER" id="PTHR11439">
    <property type="entry name" value="GAG-POL-RELATED RETROTRANSPOSON"/>
    <property type="match status" value="1"/>
</dbReference>
<protein>
    <submittedName>
        <fullName evidence="1">Uncharacterized protein</fullName>
    </submittedName>
</protein>
<keyword evidence="2" id="KW-1185">Reference proteome</keyword>
<reference evidence="1" key="1">
    <citation type="journal article" date="2017" name="Nature">
        <title>The genome of Chenopodium quinoa.</title>
        <authorList>
            <person name="Jarvis D.E."/>
            <person name="Ho Y.S."/>
            <person name="Lightfoot D.J."/>
            <person name="Schmoeckel S.M."/>
            <person name="Li B."/>
            <person name="Borm T.J.A."/>
            <person name="Ohyanagi H."/>
            <person name="Mineta K."/>
            <person name="Michell C.T."/>
            <person name="Saber N."/>
            <person name="Kharbatia N.M."/>
            <person name="Rupper R.R."/>
            <person name="Sharp A.R."/>
            <person name="Dally N."/>
            <person name="Boughton B.A."/>
            <person name="Woo Y.H."/>
            <person name="Gao G."/>
            <person name="Schijlen E.G.W.M."/>
            <person name="Guo X."/>
            <person name="Momin A.A."/>
            <person name="Negrao S."/>
            <person name="Al-Babili S."/>
            <person name="Gehring C."/>
            <person name="Roessner U."/>
            <person name="Jung C."/>
            <person name="Murphy K."/>
            <person name="Arold S.T."/>
            <person name="Gojobori T."/>
            <person name="van der Linden C.G."/>
            <person name="van Loo E.N."/>
            <person name="Jellen E.N."/>
            <person name="Maughan P.J."/>
            <person name="Tester M."/>
        </authorList>
    </citation>
    <scope>NUCLEOTIDE SEQUENCE [LARGE SCALE GENOMIC DNA]</scope>
    <source>
        <strain evidence="1">cv. PI 614886</strain>
    </source>
</reference>
<evidence type="ECO:0000313" key="1">
    <source>
        <dbReference type="EnsemblPlants" id="AUR62040912-RA:cds"/>
    </source>
</evidence>
<name>A0A803N5N9_CHEQI</name>
<accession>A0A803N5N9</accession>
<dbReference type="Gramene" id="AUR62040912-RA">
    <property type="protein sequence ID" value="AUR62040912-RA:cds"/>
    <property type="gene ID" value="AUR62040912"/>
</dbReference>
<evidence type="ECO:0000313" key="2">
    <source>
        <dbReference type="Proteomes" id="UP000596660"/>
    </source>
</evidence>